<dbReference type="Proteomes" id="UP001165667">
    <property type="component" value="Unassembled WGS sequence"/>
</dbReference>
<evidence type="ECO:0000259" key="1">
    <source>
        <dbReference type="Pfam" id="PF00724"/>
    </source>
</evidence>
<organism evidence="2 3">
    <name type="scientific">Lichenifustis flavocetrariae</name>
    <dbReference type="NCBI Taxonomy" id="2949735"/>
    <lineage>
        <taxon>Bacteria</taxon>
        <taxon>Pseudomonadati</taxon>
        <taxon>Pseudomonadota</taxon>
        <taxon>Alphaproteobacteria</taxon>
        <taxon>Hyphomicrobiales</taxon>
        <taxon>Lichenihabitantaceae</taxon>
        <taxon>Lichenifustis</taxon>
    </lineage>
</organism>
<dbReference type="CDD" id="cd02933">
    <property type="entry name" value="OYE_like_FMN"/>
    <property type="match status" value="1"/>
</dbReference>
<sequence length="339" mass="36462">MGPLTRGRATRDHVLTPLMAEYHAQRASAGLIISESTGISRQGLGMPFAPCLWSEEQVEGWKQVTAAVHGAGGRIFSQLWHRGRLVNPDFVVGAQPVSASVTTAPDHAHTYNGEKPYAQARALRIDELPGLIQDYRLAARYAIDAGFDGVQVHDANGYLINQFLRDGSNHRRNEYSGRVGNRIRLLREVTEAVVAEVGAGRTAVRLSPNGAIQGVDDSDPETLFVAAAACMGSMGLAFLALREPEPHGTFGTSNVAPVAPGIRKVFTGPLVLNSGYEAPRAQAALDDGRADAIAFGRAFRANPDHPHRIQDHLALTEGNVATWYKQGPKGYVDYARAPG</sequence>
<keyword evidence="3" id="KW-1185">Reference proteome</keyword>
<dbReference type="GO" id="GO:0016491">
    <property type="term" value="F:oxidoreductase activity"/>
    <property type="evidence" value="ECO:0007669"/>
    <property type="project" value="InterPro"/>
</dbReference>
<gene>
    <name evidence="2" type="ORF">M8523_33885</name>
</gene>
<protein>
    <submittedName>
        <fullName evidence="2">Alkene reductase</fullName>
    </submittedName>
</protein>
<dbReference type="Gene3D" id="3.20.20.70">
    <property type="entry name" value="Aldolase class I"/>
    <property type="match status" value="1"/>
</dbReference>
<comment type="caution">
    <text evidence="2">The sequence shown here is derived from an EMBL/GenBank/DDBJ whole genome shotgun (WGS) entry which is preliminary data.</text>
</comment>
<dbReference type="AlphaFoldDB" id="A0AA42CMN5"/>
<reference evidence="2" key="1">
    <citation type="submission" date="2022-05" db="EMBL/GenBank/DDBJ databases">
        <authorList>
            <person name="Pankratov T."/>
        </authorList>
    </citation>
    <scope>NUCLEOTIDE SEQUENCE</scope>
    <source>
        <strain evidence="2">BP6-180914</strain>
    </source>
</reference>
<proteinExistence type="predicted"/>
<dbReference type="InterPro" id="IPR013785">
    <property type="entry name" value="Aldolase_TIM"/>
</dbReference>
<dbReference type="PANTHER" id="PTHR22893:SF91">
    <property type="entry name" value="NADPH DEHYDROGENASE 2-RELATED"/>
    <property type="match status" value="1"/>
</dbReference>
<dbReference type="Pfam" id="PF00724">
    <property type="entry name" value="Oxidored_FMN"/>
    <property type="match status" value="1"/>
</dbReference>
<dbReference type="InterPro" id="IPR045247">
    <property type="entry name" value="Oye-like"/>
</dbReference>
<name>A0AA42CMN5_9HYPH</name>
<evidence type="ECO:0000313" key="2">
    <source>
        <dbReference type="EMBL" id="MCW6512874.1"/>
    </source>
</evidence>
<dbReference type="GO" id="GO:0010181">
    <property type="term" value="F:FMN binding"/>
    <property type="evidence" value="ECO:0007669"/>
    <property type="project" value="InterPro"/>
</dbReference>
<dbReference type="SUPFAM" id="SSF51395">
    <property type="entry name" value="FMN-linked oxidoreductases"/>
    <property type="match status" value="1"/>
</dbReference>
<dbReference type="PANTHER" id="PTHR22893">
    <property type="entry name" value="NADH OXIDOREDUCTASE-RELATED"/>
    <property type="match status" value="1"/>
</dbReference>
<dbReference type="EMBL" id="JAMOIM010000071">
    <property type="protein sequence ID" value="MCW6512874.1"/>
    <property type="molecule type" value="Genomic_DNA"/>
</dbReference>
<dbReference type="InterPro" id="IPR001155">
    <property type="entry name" value="OxRdtase_FMN_N"/>
</dbReference>
<feature type="domain" description="NADH:flavin oxidoreductase/NADH oxidase N-terminal" evidence="1">
    <location>
        <begin position="1"/>
        <end position="314"/>
    </location>
</feature>
<accession>A0AA42CMN5</accession>
<evidence type="ECO:0000313" key="3">
    <source>
        <dbReference type="Proteomes" id="UP001165667"/>
    </source>
</evidence>